<feature type="non-terminal residue" evidence="1">
    <location>
        <position position="1"/>
    </location>
</feature>
<reference evidence="1" key="1">
    <citation type="submission" date="2018-05" db="EMBL/GenBank/DDBJ databases">
        <title>Draft genome of Mucuna pruriens seed.</title>
        <authorList>
            <person name="Nnadi N.E."/>
            <person name="Vos R."/>
            <person name="Hasami M.H."/>
            <person name="Devisetty U.K."/>
            <person name="Aguiy J.C."/>
        </authorList>
    </citation>
    <scope>NUCLEOTIDE SEQUENCE [LARGE SCALE GENOMIC DNA]</scope>
    <source>
        <strain evidence="1">JCA_2017</strain>
    </source>
</reference>
<dbReference type="EMBL" id="QJKJ01005017">
    <property type="protein sequence ID" value="RDX91852.1"/>
    <property type="molecule type" value="Genomic_DNA"/>
</dbReference>
<proteinExistence type="predicted"/>
<dbReference type="AlphaFoldDB" id="A0A371GMR6"/>
<accession>A0A371GMR6</accession>
<evidence type="ECO:0000313" key="2">
    <source>
        <dbReference type="Proteomes" id="UP000257109"/>
    </source>
</evidence>
<sequence>MKHLTKDHSLFGIDLIDELVEDYFQLDTGGEDISNFAGDTKVFDYLIDEADCDELQEAHNLSDSEQLPIIIANNLHSEQEDKLLHVLRLHKKAIGWKLSNLPGINPSIYMHRILMEEEAQPIRQQQRRPNLTILDVVKKEVTKFLAAGII</sequence>
<dbReference type="Gene3D" id="3.10.10.10">
    <property type="entry name" value="HIV Type 1 Reverse Transcriptase, subunit A, domain 1"/>
    <property type="match status" value="1"/>
</dbReference>
<protein>
    <recommendedName>
        <fullName evidence="3">Reverse transcriptase domain-containing protein</fullName>
    </recommendedName>
</protein>
<evidence type="ECO:0008006" key="3">
    <source>
        <dbReference type="Google" id="ProtNLM"/>
    </source>
</evidence>
<evidence type="ECO:0000313" key="1">
    <source>
        <dbReference type="EMBL" id="RDX91852.1"/>
    </source>
</evidence>
<dbReference type="Proteomes" id="UP000257109">
    <property type="component" value="Unassembled WGS sequence"/>
</dbReference>
<organism evidence="1 2">
    <name type="scientific">Mucuna pruriens</name>
    <name type="common">Velvet bean</name>
    <name type="synonym">Dolichos pruriens</name>
    <dbReference type="NCBI Taxonomy" id="157652"/>
    <lineage>
        <taxon>Eukaryota</taxon>
        <taxon>Viridiplantae</taxon>
        <taxon>Streptophyta</taxon>
        <taxon>Embryophyta</taxon>
        <taxon>Tracheophyta</taxon>
        <taxon>Spermatophyta</taxon>
        <taxon>Magnoliopsida</taxon>
        <taxon>eudicotyledons</taxon>
        <taxon>Gunneridae</taxon>
        <taxon>Pentapetalae</taxon>
        <taxon>rosids</taxon>
        <taxon>fabids</taxon>
        <taxon>Fabales</taxon>
        <taxon>Fabaceae</taxon>
        <taxon>Papilionoideae</taxon>
        <taxon>50 kb inversion clade</taxon>
        <taxon>NPAAA clade</taxon>
        <taxon>indigoferoid/millettioid clade</taxon>
        <taxon>Phaseoleae</taxon>
        <taxon>Mucuna</taxon>
    </lineage>
</organism>
<name>A0A371GMR6_MUCPR</name>
<keyword evidence="2" id="KW-1185">Reference proteome</keyword>
<comment type="caution">
    <text evidence="1">The sequence shown here is derived from an EMBL/GenBank/DDBJ whole genome shotgun (WGS) entry which is preliminary data.</text>
</comment>
<gene>
    <name evidence="1" type="ORF">CR513_26098</name>
</gene>
<dbReference type="OrthoDB" id="1723412at2759"/>